<evidence type="ECO:0000313" key="3">
    <source>
        <dbReference type="Proteomes" id="UP000253094"/>
    </source>
</evidence>
<keyword evidence="3" id="KW-1185">Reference proteome</keyword>
<protein>
    <submittedName>
        <fullName evidence="2">Uncharacterized protein</fullName>
    </submittedName>
</protein>
<comment type="caution">
    <text evidence="2">The sequence shown here is derived from an EMBL/GenBank/DDBJ whole genome shotgun (WGS) entry which is preliminary data.</text>
</comment>
<sequence length="126" mass="13137">MHPPGATVGQVDVDREPLVRGQAGRIDVGVALADGLPWLQAGLEDAVGVITGDLPGRGWQVRVLLVLGELIALAGARGQLRVEGAISLELEVAEGGWLGRAERPGIMDGRTLPAETSEGRSVPYGR</sequence>
<gene>
    <name evidence="2" type="ORF">DQ384_40045</name>
</gene>
<organism evidence="2 3">
    <name type="scientific">Sphaerisporangium album</name>
    <dbReference type="NCBI Taxonomy" id="509200"/>
    <lineage>
        <taxon>Bacteria</taxon>
        <taxon>Bacillati</taxon>
        <taxon>Actinomycetota</taxon>
        <taxon>Actinomycetes</taxon>
        <taxon>Streptosporangiales</taxon>
        <taxon>Streptosporangiaceae</taxon>
        <taxon>Sphaerisporangium</taxon>
    </lineage>
</organism>
<dbReference type="EMBL" id="QOIL01000047">
    <property type="protein sequence ID" value="RCG16806.1"/>
    <property type="molecule type" value="Genomic_DNA"/>
</dbReference>
<dbReference type="AlphaFoldDB" id="A0A367EFE4"/>
<accession>A0A367EFE4</accession>
<reference evidence="2 3" key="1">
    <citation type="submission" date="2018-06" db="EMBL/GenBank/DDBJ databases">
        <title>Sphaerisporangium craniellae sp. nov., isolated from a marine sponge in the South China Sea.</title>
        <authorList>
            <person name="Li L."/>
        </authorList>
    </citation>
    <scope>NUCLEOTIDE SEQUENCE [LARGE SCALE GENOMIC DNA]</scope>
    <source>
        <strain evidence="2 3">CCTCC AA 208026</strain>
    </source>
</reference>
<proteinExistence type="predicted"/>
<name>A0A367EFE4_9ACTN</name>
<dbReference type="Proteomes" id="UP000253094">
    <property type="component" value="Unassembled WGS sequence"/>
</dbReference>
<evidence type="ECO:0000256" key="1">
    <source>
        <dbReference type="SAM" id="MobiDB-lite"/>
    </source>
</evidence>
<evidence type="ECO:0000313" key="2">
    <source>
        <dbReference type="EMBL" id="RCG16806.1"/>
    </source>
</evidence>
<feature type="region of interest" description="Disordered" evidence="1">
    <location>
        <begin position="107"/>
        <end position="126"/>
    </location>
</feature>